<feature type="region of interest" description="Disordered" evidence="16">
    <location>
        <begin position="344"/>
        <end position="396"/>
    </location>
</feature>
<feature type="compositionally biased region" description="Acidic residues" evidence="16">
    <location>
        <begin position="563"/>
        <end position="573"/>
    </location>
</feature>
<evidence type="ECO:0000256" key="8">
    <source>
        <dbReference type="ARBA" id="ARBA00022723"/>
    </source>
</evidence>
<comment type="subcellular location">
    <subcellularLocation>
        <location evidence="2">Endoplasmic reticulum membrane</location>
        <topology evidence="2">Multi-pass membrane protein</topology>
    </subcellularLocation>
</comment>
<evidence type="ECO:0000256" key="12">
    <source>
        <dbReference type="ARBA" id="ARBA00022833"/>
    </source>
</evidence>
<dbReference type="InterPro" id="IPR013083">
    <property type="entry name" value="Znf_RING/FYVE/PHD"/>
</dbReference>
<dbReference type="InterPro" id="IPR050731">
    <property type="entry name" value="HRD1_E3_ubiq-ligases"/>
</dbReference>
<dbReference type="Pfam" id="PF25563">
    <property type="entry name" value="TPR_SYVN1_N"/>
    <property type="match status" value="1"/>
</dbReference>
<comment type="caution">
    <text evidence="20">The sequence shown here is derived from an EMBL/GenBank/DDBJ whole genome shotgun (WGS) entry which is preliminary data.</text>
</comment>
<proteinExistence type="inferred from homology"/>
<dbReference type="SUPFAM" id="SSF57850">
    <property type="entry name" value="RING/U-box"/>
    <property type="match status" value="1"/>
</dbReference>
<keyword evidence="7 17" id="KW-0812">Transmembrane</keyword>
<comment type="similarity">
    <text evidence="4">Belongs to the HRD1 family.</text>
</comment>
<evidence type="ECO:0000256" key="4">
    <source>
        <dbReference type="ARBA" id="ARBA00010089"/>
    </source>
</evidence>
<evidence type="ECO:0000256" key="10">
    <source>
        <dbReference type="ARBA" id="ARBA00022786"/>
    </source>
</evidence>
<evidence type="ECO:0000256" key="17">
    <source>
        <dbReference type="SAM" id="Phobius"/>
    </source>
</evidence>
<evidence type="ECO:0000256" key="9">
    <source>
        <dbReference type="ARBA" id="ARBA00022771"/>
    </source>
</evidence>
<evidence type="ECO:0000256" key="11">
    <source>
        <dbReference type="ARBA" id="ARBA00022824"/>
    </source>
</evidence>
<evidence type="ECO:0000256" key="7">
    <source>
        <dbReference type="ARBA" id="ARBA00022692"/>
    </source>
</evidence>
<feature type="compositionally biased region" description="Gly residues" evidence="16">
    <location>
        <begin position="595"/>
        <end position="605"/>
    </location>
</feature>
<keyword evidence="11" id="KW-0256">Endoplasmic reticulum</keyword>
<comment type="catalytic activity">
    <reaction evidence="1">
        <text>S-ubiquitinyl-[E2 ubiquitin-conjugating enzyme]-L-cysteine + [acceptor protein]-L-lysine = [E2 ubiquitin-conjugating enzyme]-L-cysteine + N(6)-ubiquitinyl-[acceptor protein]-L-lysine.</text>
        <dbReference type="EC" id="2.3.2.27"/>
    </reaction>
</comment>
<accession>A0AA35X468</accession>
<dbReference type="Proteomes" id="UP001174909">
    <property type="component" value="Unassembled WGS sequence"/>
</dbReference>
<sequence length="663" mass="74180">MKPMVLVTLATSALTALVVGNAYSQKRQFYTTLVYLLNSNRTLGVLYVQAAVMLWVTTTVVKNLFFGTLRAAEVEHLVEKSWYMVLETFILLAGFHEDMQVGFVTTITFLFVIKAFHWLIEERINYMERSPLIAWTFHLRAVSILFLLAAIDLLYIRYSWASLRTKGASVQIVFGLEYTIMLLVGLNTFLHYVLHSIDLRSEDPWENKTIYMRYVDIGVGFMKLCLYMSYMLFMMWILFIPLHIARRIFITAKHFQKSVNDVLSSHQAIRNLNTLYPDATEEELRAANTVCIICREDMLQRCKRLPCKHIFHTSCLRSWFQRQQNCPTCRMDVLSHSASLRRNRRLQQQQHGPPQDNTAQGGANNGGEGRSEGTMSPPAHPHTTPPPPPFPPGFPAFTPFSMPPFMMQPPFGGGMGGGGSLAGLTDDQLRSLEGLERANVEARIAVLRNIQRLLDSAVTQMVQYSTVMTNMGNAVLVCHSVSSELQQDQDFLGTPILLPLLFLTPDLLPLPLHSSHLPLPLPLLIQPLRQPLRLLRGPLLKGQREYSFTAGQLDPQKSREREEGEEEEEEEREEGERRGLFTVGETNSSSASIAGGEGGSGGPGEGSPAAVDELRQRRLQRFHSLPAVSQVAAATEDSMSSASKTDGHGGTNGSSTQSPEKEQ</sequence>
<keyword evidence="8" id="KW-0479">Metal-binding</keyword>
<dbReference type="PROSITE" id="PS50089">
    <property type="entry name" value="ZF_RING_2"/>
    <property type="match status" value="1"/>
</dbReference>
<dbReference type="PANTHER" id="PTHR22763">
    <property type="entry name" value="RING ZINC FINGER PROTEIN"/>
    <property type="match status" value="1"/>
</dbReference>
<evidence type="ECO:0000256" key="14">
    <source>
        <dbReference type="ARBA" id="ARBA00023136"/>
    </source>
</evidence>
<feature type="transmembrane region" description="Helical" evidence="17">
    <location>
        <begin position="132"/>
        <end position="156"/>
    </location>
</feature>
<reference evidence="20" key="1">
    <citation type="submission" date="2023-03" db="EMBL/GenBank/DDBJ databases">
        <authorList>
            <person name="Steffen K."/>
            <person name="Cardenas P."/>
        </authorList>
    </citation>
    <scope>NUCLEOTIDE SEQUENCE</scope>
</reference>
<feature type="domain" description="RING-type" evidence="19">
    <location>
        <begin position="291"/>
        <end position="330"/>
    </location>
</feature>
<feature type="compositionally biased region" description="Polar residues" evidence="16">
    <location>
        <begin position="351"/>
        <end position="362"/>
    </location>
</feature>
<feature type="signal peptide" evidence="18">
    <location>
        <begin position="1"/>
        <end position="24"/>
    </location>
</feature>
<dbReference type="GO" id="GO:0043161">
    <property type="term" value="P:proteasome-mediated ubiquitin-dependent protein catabolic process"/>
    <property type="evidence" value="ECO:0007669"/>
    <property type="project" value="TreeGrafter"/>
</dbReference>
<evidence type="ECO:0000256" key="3">
    <source>
        <dbReference type="ARBA" id="ARBA00004906"/>
    </source>
</evidence>
<evidence type="ECO:0000256" key="18">
    <source>
        <dbReference type="SAM" id="SignalP"/>
    </source>
</evidence>
<keyword evidence="10" id="KW-0833">Ubl conjugation pathway</keyword>
<evidence type="ECO:0000313" key="21">
    <source>
        <dbReference type="Proteomes" id="UP001174909"/>
    </source>
</evidence>
<evidence type="ECO:0000259" key="19">
    <source>
        <dbReference type="PROSITE" id="PS50089"/>
    </source>
</evidence>
<feature type="chain" id="PRO_5041323950" description="RING-type E3 ubiquitin transferase" evidence="18">
    <location>
        <begin position="25"/>
        <end position="663"/>
    </location>
</feature>
<feature type="transmembrane region" description="Helical" evidence="17">
    <location>
        <begin position="214"/>
        <end position="239"/>
    </location>
</feature>
<feature type="transmembrane region" description="Helical" evidence="17">
    <location>
        <begin position="168"/>
        <end position="194"/>
    </location>
</feature>
<dbReference type="Gene3D" id="3.30.40.10">
    <property type="entry name" value="Zinc/RING finger domain, C3HC4 (zinc finger)"/>
    <property type="match status" value="1"/>
</dbReference>
<evidence type="ECO:0000313" key="20">
    <source>
        <dbReference type="EMBL" id="CAI8037465.1"/>
    </source>
</evidence>
<feature type="transmembrane region" description="Helical" evidence="17">
    <location>
        <begin position="46"/>
        <end position="65"/>
    </location>
</feature>
<organism evidence="20 21">
    <name type="scientific">Geodia barretti</name>
    <name type="common">Barrett's horny sponge</name>
    <dbReference type="NCBI Taxonomy" id="519541"/>
    <lineage>
        <taxon>Eukaryota</taxon>
        <taxon>Metazoa</taxon>
        <taxon>Porifera</taxon>
        <taxon>Demospongiae</taxon>
        <taxon>Heteroscleromorpha</taxon>
        <taxon>Tetractinellida</taxon>
        <taxon>Astrophorina</taxon>
        <taxon>Geodiidae</taxon>
        <taxon>Geodia</taxon>
    </lineage>
</organism>
<dbReference type="AlphaFoldDB" id="A0AA35X468"/>
<feature type="compositionally biased region" description="Pro residues" evidence="16">
    <location>
        <begin position="378"/>
        <end position="394"/>
    </location>
</feature>
<dbReference type="SMART" id="SM00184">
    <property type="entry name" value="RING"/>
    <property type="match status" value="1"/>
</dbReference>
<dbReference type="GO" id="GO:0008270">
    <property type="term" value="F:zinc ion binding"/>
    <property type="evidence" value="ECO:0007669"/>
    <property type="project" value="UniProtKB-KW"/>
</dbReference>
<keyword evidence="18" id="KW-0732">Signal</keyword>
<evidence type="ECO:0000256" key="16">
    <source>
        <dbReference type="SAM" id="MobiDB-lite"/>
    </source>
</evidence>
<dbReference type="InterPro" id="IPR001841">
    <property type="entry name" value="Znf_RING"/>
</dbReference>
<feature type="compositionally biased region" description="Polar residues" evidence="16">
    <location>
        <begin position="653"/>
        <end position="663"/>
    </location>
</feature>
<evidence type="ECO:0000256" key="15">
    <source>
        <dbReference type="PROSITE-ProRule" id="PRU00175"/>
    </source>
</evidence>
<keyword evidence="21" id="KW-1185">Reference proteome</keyword>
<dbReference type="PANTHER" id="PTHR22763:SF184">
    <property type="entry name" value="E3 UBIQUITIN-PROTEIN LIGASE SYNOVIOLIN"/>
    <property type="match status" value="1"/>
</dbReference>
<dbReference type="EC" id="2.3.2.27" evidence="5"/>
<dbReference type="GO" id="GO:0005789">
    <property type="term" value="C:endoplasmic reticulum membrane"/>
    <property type="evidence" value="ECO:0007669"/>
    <property type="project" value="UniProtKB-SubCell"/>
</dbReference>
<gene>
    <name evidence="20" type="ORF">GBAR_LOCUS20954</name>
</gene>
<dbReference type="InterPro" id="IPR058051">
    <property type="entry name" value="Znf_RING_synoviolin"/>
</dbReference>
<keyword evidence="12" id="KW-0862">Zinc</keyword>
<dbReference type="GO" id="GO:0036503">
    <property type="term" value="P:ERAD pathway"/>
    <property type="evidence" value="ECO:0007669"/>
    <property type="project" value="TreeGrafter"/>
</dbReference>
<comment type="pathway">
    <text evidence="3">Protein modification; protein ubiquitination.</text>
</comment>
<evidence type="ECO:0000256" key="13">
    <source>
        <dbReference type="ARBA" id="ARBA00022989"/>
    </source>
</evidence>
<dbReference type="FunFam" id="3.30.40.10:FF:000088">
    <property type="entry name" value="E3 ubiquitin-protein ligase synoviolin"/>
    <property type="match status" value="1"/>
</dbReference>
<keyword evidence="6" id="KW-0808">Transferase</keyword>
<protein>
    <recommendedName>
        <fullName evidence="5">RING-type E3 ubiquitin transferase</fullName>
        <ecNumber evidence="5">2.3.2.27</ecNumber>
    </recommendedName>
</protein>
<dbReference type="GO" id="GO:0061630">
    <property type="term" value="F:ubiquitin protein ligase activity"/>
    <property type="evidence" value="ECO:0007669"/>
    <property type="project" value="UniProtKB-EC"/>
</dbReference>
<name>A0AA35X468_GEOBA</name>
<evidence type="ECO:0000256" key="6">
    <source>
        <dbReference type="ARBA" id="ARBA00022679"/>
    </source>
</evidence>
<keyword evidence="13 17" id="KW-1133">Transmembrane helix</keyword>
<evidence type="ECO:0000256" key="2">
    <source>
        <dbReference type="ARBA" id="ARBA00004477"/>
    </source>
</evidence>
<feature type="transmembrane region" description="Helical" evidence="17">
    <location>
        <begin position="101"/>
        <end position="120"/>
    </location>
</feature>
<feature type="region of interest" description="Disordered" evidence="16">
    <location>
        <begin position="546"/>
        <end position="663"/>
    </location>
</feature>
<dbReference type="InterPro" id="IPR057992">
    <property type="entry name" value="TPR_SYVN1_N"/>
</dbReference>
<dbReference type="Pfam" id="PF13639">
    <property type="entry name" value="zf-RING_2"/>
    <property type="match status" value="1"/>
</dbReference>
<evidence type="ECO:0000256" key="1">
    <source>
        <dbReference type="ARBA" id="ARBA00000900"/>
    </source>
</evidence>
<keyword evidence="9 15" id="KW-0863">Zinc-finger</keyword>
<dbReference type="CDD" id="cd16479">
    <property type="entry name" value="RING-H2_synoviolin"/>
    <property type="match status" value="1"/>
</dbReference>
<evidence type="ECO:0000256" key="5">
    <source>
        <dbReference type="ARBA" id="ARBA00012483"/>
    </source>
</evidence>
<dbReference type="EMBL" id="CASHTH010002939">
    <property type="protein sequence ID" value="CAI8037465.1"/>
    <property type="molecule type" value="Genomic_DNA"/>
</dbReference>
<keyword evidence="14 17" id="KW-0472">Membrane</keyword>